<dbReference type="GO" id="GO:0008080">
    <property type="term" value="F:N-acetyltransferase activity"/>
    <property type="evidence" value="ECO:0007669"/>
    <property type="project" value="InterPro"/>
</dbReference>
<dbReference type="PANTHER" id="PTHR13947">
    <property type="entry name" value="GNAT FAMILY N-ACETYLTRANSFERASE"/>
    <property type="match status" value="1"/>
</dbReference>
<dbReference type="InterPro" id="IPR036390">
    <property type="entry name" value="WH_DNA-bd_sf"/>
</dbReference>
<accession>Q6MN15</accession>
<dbReference type="CDD" id="cd04301">
    <property type="entry name" value="NAT_SF"/>
    <property type="match status" value="1"/>
</dbReference>
<sequence length="327" mass="37318">MTNYVTSYIISLMELFKRAGKMAMGTRVRFLSEQIGQDAAEIYRVYENDIQPKWFPVFYVLSNEEQNTVTSIAEAIGHSHASVSKILTEMSKAGLVLEKTDSQDRRRTKITLSKKGKDLSEKIERQYADVNEAIEQISAQATNNLWAAIEEWEYLLGQKSLLSRVLEIKKRRESMDVKIVAYQPKYKEAFYKLNEEWISKYFTMEKPDRDALENPESYILKKGGSIFVALLNGEPVGVCALIKREDLGCYELAKMAVSPKAQGKSIGFLLGQAIVEKAREMGEQRLFLESNTILKPAIRLYEKLGFVKVVGPPTPYDRCNIQMELKL</sequence>
<dbReference type="Proteomes" id="UP000008080">
    <property type="component" value="Chromosome"/>
</dbReference>
<dbReference type="PROSITE" id="PS51186">
    <property type="entry name" value="GNAT"/>
    <property type="match status" value="1"/>
</dbReference>
<dbReference type="InterPro" id="IPR036388">
    <property type="entry name" value="WH-like_DNA-bd_sf"/>
</dbReference>
<dbReference type="InterPro" id="IPR050769">
    <property type="entry name" value="NAT_camello-type"/>
</dbReference>
<dbReference type="SUPFAM" id="SSF46785">
    <property type="entry name" value="Winged helix' DNA-binding domain"/>
    <property type="match status" value="1"/>
</dbReference>
<evidence type="ECO:0000256" key="1">
    <source>
        <dbReference type="ARBA" id="ARBA00022679"/>
    </source>
</evidence>
<dbReference type="HOGENOM" id="CLU_069593_0_0_7"/>
<evidence type="ECO:0000313" key="5">
    <source>
        <dbReference type="Proteomes" id="UP000008080"/>
    </source>
</evidence>
<dbReference type="InterPro" id="IPR016181">
    <property type="entry name" value="Acyl_CoA_acyltransferase"/>
</dbReference>
<dbReference type="eggNOG" id="COG0456">
    <property type="taxonomic scope" value="Bacteria"/>
</dbReference>
<evidence type="ECO:0000313" key="4">
    <source>
        <dbReference type="EMBL" id="CAE79337.1"/>
    </source>
</evidence>
<dbReference type="eggNOG" id="COG1846">
    <property type="taxonomic scope" value="Bacteria"/>
</dbReference>
<keyword evidence="1" id="KW-0808">Transferase</keyword>
<feature type="domain" description="HTH marR-type" evidence="2">
    <location>
        <begin position="12"/>
        <end position="167"/>
    </location>
</feature>
<dbReference type="AlphaFoldDB" id="Q6MN15"/>
<reference evidence="4 5" key="1">
    <citation type="journal article" date="2004" name="Science">
        <title>A predator unmasked: life cycle of Bdellovibrio bacteriovorus from a genomic perspective.</title>
        <authorList>
            <person name="Rendulic S."/>
            <person name="Jagtap P."/>
            <person name="Rosinus A."/>
            <person name="Eppinger M."/>
            <person name="Baar C."/>
            <person name="Lanz C."/>
            <person name="Keller H."/>
            <person name="Lambert C."/>
            <person name="Evans K.J."/>
            <person name="Goesmann A."/>
            <person name="Meyer F."/>
            <person name="Sockett R.E."/>
            <person name="Schuster S.C."/>
        </authorList>
    </citation>
    <scope>NUCLEOTIDE SEQUENCE [LARGE SCALE GENOMIC DNA]</scope>
    <source>
        <strain evidence="5">ATCC 15356 / DSM 50701 / NCIMB 9529 / HD100</strain>
    </source>
</reference>
<evidence type="ECO:0000259" key="2">
    <source>
        <dbReference type="PROSITE" id="PS50995"/>
    </source>
</evidence>
<proteinExistence type="predicted"/>
<dbReference type="STRING" id="264462.Bd1451"/>
<dbReference type="Pfam" id="PF12802">
    <property type="entry name" value="MarR_2"/>
    <property type="match status" value="1"/>
</dbReference>
<dbReference type="Gene3D" id="1.10.10.10">
    <property type="entry name" value="Winged helix-like DNA-binding domain superfamily/Winged helix DNA-binding domain"/>
    <property type="match status" value="1"/>
</dbReference>
<dbReference type="PANTHER" id="PTHR13947:SF37">
    <property type="entry name" value="LD18367P"/>
    <property type="match status" value="1"/>
</dbReference>
<gene>
    <name evidence="4" type="ordered locus">Bd1451</name>
</gene>
<dbReference type="Pfam" id="PF00583">
    <property type="entry name" value="Acetyltransf_1"/>
    <property type="match status" value="1"/>
</dbReference>
<name>Q6MN15_BDEBA</name>
<evidence type="ECO:0000259" key="3">
    <source>
        <dbReference type="PROSITE" id="PS51186"/>
    </source>
</evidence>
<dbReference type="Gene3D" id="3.40.630.30">
    <property type="match status" value="1"/>
</dbReference>
<keyword evidence="5" id="KW-1185">Reference proteome</keyword>
<organism evidence="4 5">
    <name type="scientific">Bdellovibrio bacteriovorus (strain ATCC 15356 / DSM 50701 / NCIMB 9529 / HD100)</name>
    <dbReference type="NCBI Taxonomy" id="264462"/>
    <lineage>
        <taxon>Bacteria</taxon>
        <taxon>Pseudomonadati</taxon>
        <taxon>Bdellovibrionota</taxon>
        <taxon>Bdellovibrionia</taxon>
        <taxon>Bdellovibrionales</taxon>
        <taxon>Pseudobdellovibrionaceae</taxon>
        <taxon>Bdellovibrio</taxon>
    </lineage>
</organism>
<feature type="domain" description="N-acetyltransferase" evidence="3">
    <location>
        <begin position="177"/>
        <end position="327"/>
    </location>
</feature>
<protein>
    <submittedName>
        <fullName evidence="4">Transcriptional regulator, MarR family</fullName>
    </submittedName>
</protein>
<dbReference type="SMART" id="SM00347">
    <property type="entry name" value="HTH_MARR"/>
    <property type="match status" value="1"/>
</dbReference>
<dbReference type="PROSITE" id="PS50995">
    <property type="entry name" value="HTH_MARR_2"/>
    <property type="match status" value="1"/>
</dbReference>
<dbReference type="SUPFAM" id="SSF55729">
    <property type="entry name" value="Acyl-CoA N-acyltransferases (Nat)"/>
    <property type="match status" value="1"/>
</dbReference>
<dbReference type="KEGG" id="bba:Bd1451"/>
<dbReference type="InterPro" id="IPR000182">
    <property type="entry name" value="GNAT_dom"/>
</dbReference>
<dbReference type="GO" id="GO:0003700">
    <property type="term" value="F:DNA-binding transcription factor activity"/>
    <property type="evidence" value="ECO:0007669"/>
    <property type="project" value="InterPro"/>
</dbReference>
<dbReference type="InterPro" id="IPR000835">
    <property type="entry name" value="HTH_MarR-typ"/>
</dbReference>
<dbReference type="EMBL" id="BX842649">
    <property type="protein sequence ID" value="CAE79337.1"/>
    <property type="molecule type" value="Genomic_DNA"/>
</dbReference>